<organism evidence="6 7">
    <name type="scientific">Pilimelia terevasa</name>
    <dbReference type="NCBI Taxonomy" id="53372"/>
    <lineage>
        <taxon>Bacteria</taxon>
        <taxon>Bacillati</taxon>
        <taxon>Actinomycetota</taxon>
        <taxon>Actinomycetes</taxon>
        <taxon>Micromonosporales</taxon>
        <taxon>Micromonosporaceae</taxon>
        <taxon>Pilimelia</taxon>
    </lineage>
</organism>
<dbReference type="InterPro" id="IPR002716">
    <property type="entry name" value="PIN_dom"/>
</dbReference>
<evidence type="ECO:0000256" key="4">
    <source>
        <dbReference type="ARBA" id="ARBA00022842"/>
    </source>
</evidence>
<keyword evidence="2" id="KW-0479">Metal-binding</keyword>
<gene>
    <name evidence="6" type="ORF">GCM10010124_05590</name>
</gene>
<comment type="caution">
    <text evidence="6">The sequence shown here is derived from an EMBL/GenBank/DDBJ whole genome shotgun (WGS) entry which is preliminary data.</text>
</comment>
<dbReference type="GO" id="GO:0046872">
    <property type="term" value="F:metal ion binding"/>
    <property type="evidence" value="ECO:0007669"/>
    <property type="project" value="UniProtKB-KW"/>
</dbReference>
<feature type="domain" description="PIN" evidence="5">
    <location>
        <begin position="9"/>
        <end position="138"/>
    </location>
</feature>
<reference evidence="6" key="2">
    <citation type="submission" date="2020-09" db="EMBL/GenBank/DDBJ databases">
        <authorList>
            <person name="Sun Q."/>
            <person name="Ohkuma M."/>
        </authorList>
    </citation>
    <scope>NUCLEOTIDE SEQUENCE</scope>
    <source>
        <strain evidence="6">JCM 3091</strain>
    </source>
</reference>
<dbReference type="Gene3D" id="3.40.50.1010">
    <property type="entry name" value="5'-nuclease"/>
    <property type="match status" value="1"/>
</dbReference>
<dbReference type="AlphaFoldDB" id="A0A8J3BJX2"/>
<dbReference type="EMBL" id="BMQC01000001">
    <property type="protein sequence ID" value="GGK15836.1"/>
    <property type="molecule type" value="Genomic_DNA"/>
</dbReference>
<dbReference type="GO" id="GO:0016787">
    <property type="term" value="F:hydrolase activity"/>
    <property type="evidence" value="ECO:0007669"/>
    <property type="project" value="UniProtKB-KW"/>
</dbReference>
<keyword evidence="3" id="KW-0378">Hydrolase</keyword>
<keyword evidence="1" id="KW-0540">Nuclease</keyword>
<protein>
    <recommendedName>
        <fullName evidence="5">PIN domain-containing protein</fullName>
    </recommendedName>
</protein>
<sequence>MNTSAPIPMVFDSSAVLSWLLQECGRWQKVDKLLRSDRIDRVLPTAALTEVIYKAAEAGNTAGPDRIAALMSSYLRLADITTADAQWAGDRIAESRRNPVPAESGGQPHTLSLGDGLVLAVADRLQAPAVTFDDVWGRFPTMKFRLISPYKVP</sequence>
<keyword evidence="7" id="KW-1185">Reference proteome</keyword>
<dbReference type="GO" id="GO:0004518">
    <property type="term" value="F:nuclease activity"/>
    <property type="evidence" value="ECO:0007669"/>
    <property type="project" value="UniProtKB-KW"/>
</dbReference>
<name>A0A8J3BJX2_9ACTN</name>
<dbReference type="InterPro" id="IPR029060">
    <property type="entry name" value="PIN-like_dom_sf"/>
</dbReference>
<keyword evidence="4" id="KW-0460">Magnesium</keyword>
<evidence type="ECO:0000256" key="2">
    <source>
        <dbReference type="ARBA" id="ARBA00022723"/>
    </source>
</evidence>
<evidence type="ECO:0000259" key="5">
    <source>
        <dbReference type="Pfam" id="PF01850"/>
    </source>
</evidence>
<dbReference type="SUPFAM" id="SSF88723">
    <property type="entry name" value="PIN domain-like"/>
    <property type="match status" value="1"/>
</dbReference>
<evidence type="ECO:0000256" key="3">
    <source>
        <dbReference type="ARBA" id="ARBA00022801"/>
    </source>
</evidence>
<evidence type="ECO:0000313" key="6">
    <source>
        <dbReference type="EMBL" id="GGK15836.1"/>
    </source>
</evidence>
<reference evidence="6" key="1">
    <citation type="journal article" date="2014" name="Int. J. Syst. Evol. Microbiol.">
        <title>Complete genome sequence of Corynebacterium casei LMG S-19264T (=DSM 44701T), isolated from a smear-ripened cheese.</title>
        <authorList>
            <consortium name="US DOE Joint Genome Institute (JGI-PGF)"/>
            <person name="Walter F."/>
            <person name="Albersmeier A."/>
            <person name="Kalinowski J."/>
            <person name="Ruckert C."/>
        </authorList>
    </citation>
    <scope>NUCLEOTIDE SEQUENCE</scope>
    <source>
        <strain evidence="6">JCM 3091</strain>
    </source>
</reference>
<dbReference type="RefSeq" id="WP_189112523.1">
    <property type="nucleotide sequence ID" value="NZ_BMQC01000001.1"/>
</dbReference>
<proteinExistence type="predicted"/>
<accession>A0A8J3BJX2</accession>
<dbReference type="Pfam" id="PF01850">
    <property type="entry name" value="PIN"/>
    <property type="match status" value="1"/>
</dbReference>
<dbReference type="Proteomes" id="UP000662200">
    <property type="component" value="Unassembled WGS sequence"/>
</dbReference>
<evidence type="ECO:0000313" key="7">
    <source>
        <dbReference type="Proteomes" id="UP000662200"/>
    </source>
</evidence>
<evidence type="ECO:0000256" key="1">
    <source>
        <dbReference type="ARBA" id="ARBA00022722"/>
    </source>
</evidence>